<protein>
    <submittedName>
        <fullName evidence="1">Uncharacterized protein</fullName>
    </submittedName>
</protein>
<dbReference type="EMBL" id="CATWHI010000005">
    <property type="protein sequence ID" value="CAJ0744023.1"/>
    <property type="molecule type" value="Genomic_DNA"/>
</dbReference>
<reference evidence="1 2" key="1">
    <citation type="submission" date="2023-07" db="EMBL/GenBank/DDBJ databases">
        <authorList>
            <person name="Peeters C."/>
        </authorList>
    </citation>
    <scope>NUCLEOTIDE SEQUENCE [LARGE SCALE GENOMIC DNA]</scope>
    <source>
        <strain evidence="1 2">R-16034</strain>
    </source>
</reference>
<sequence>MIERQFSTTVAAAQDGSKIDAVYRRIRRALLESELPGPLKNLGLQYHTVDDLLCADLHGFRVRMRFDHVWLKDGFPIARLGGRLRFIHVTTEGKDGDELFQVLFDNLGNARVGTEQGYFSSASSDPQELISFVRKTSLALANAVHAKMSIVE</sequence>
<evidence type="ECO:0000313" key="2">
    <source>
        <dbReference type="Proteomes" id="UP001189225"/>
    </source>
</evidence>
<proteinExistence type="predicted"/>
<dbReference type="RefSeq" id="WP_316901843.1">
    <property type="nucleotide sequence ID" value="NZ_CATWHI010000005.1"/>
</dbReference>
<comment type="caution">
    <text evidence="1">The sequence shown here is derived from an EMBL/GenBank/DDBJ whole genome shotgun (WGS) entry which is preliminary data.</text>
</comment>
<evidence type="ECO:0000313" key="1">
    <source>
        <dbReference type="EMBL" id="CAJ0744023.1"/>
    </source>
</evidence>
<dbReference type="Proteomes" id="UP001189225">
    <property type="component" value="Unassembled WGS sequence"/>
</dbReference>
<keyword evidence="2" id="KW-1185">Reference proteome</keyword>
<gene>
    <name evidence="1" type="ORF">R16034_04038</name>
</gene>
<accession>A0AB72X6L8</accession>
<organism evidence="1 2">
    <name type="scientific">Ralstonia edaphi</name>
    <dbReference type="NCBI Taxonomy" id="3058599"/>
    <lineage>
        <taxon>Bacteria</taxon>
        <taxon>Pseudomonadati</taxon>
        <taxon>Pseudomonadota</taxon>
        <taxon>Betaproteobacteria</taxon>
        <taxon>Burkholderiales</taxon>
        <taxon>Burkholderiaceae</taxon>
        <taxon>Ralstonia</taxon>
    </lineage>
</organism>
<dbReference type="AlphaFoldDB" id="A0AB72X6L8"/>
<name>A0AB72X6L8_9RALS</name>